<sequence length="191" mass="20882">MKKILFFVYPHFADFEIAHTLFLLRKLGNSEIVTVSIDGKAVESLGGLFVQAKYALNEIEVDAFDLVLVSGGDGVDQLIDNSAVVKMFTSAHQYHIPIAAMCASALLMAKAGVLDDKKFTCLPHTYRNHKSLFKNSIYTGNDVAISESIITAKGTAFAEFAVSVCKLIGLLSDDKQYSSMLNFCKGITERS</sequence>
<dbReference type="OrthoDB" id="9800516at2"/>
<dbReference type="GO" id="GO:0005737">
    <property type="term" value="C:cytoplasm"/>
    <property type="evidence" value="ECO:0007669"/>
    <property type="project" value="TreeGrafter"/>
</dbReference>
<organism evidence="2 3">
    <name type="scientific">Sporolactobacillus shoreae</name>
    <dbReference type="NCBI Taxonomy" id="1465501"/>
    <lineage>
        <taxon>Bacteria</taxon>
        <taxon>Bacillati</taxon>
        <taxon>Bacillota</taxon>
        <taxon>Bacilli</taxon>
        <taxon>Bacillales</taxon>
        <taxon>Sporolactobacillaceae</taxon>
        <taxon>Sporolactobacillus</taxon>
    </lineage>
</organism>
<keyword evidence="3" id="KW-1185">Reference proteome</keyword>
<evidence type="ECO:0000313" key="3">
    <source>
        <dbReference type="Proteomes" id="UP000298347"/>
    </source>
</evidence>
<dbReference type="Pfam" id="PF01965">
    <property type="entry name" value="DJ-1_PfpI"/>
    <property type="match status" value="1"/>
</dbReference>
<dbReference type="PANTHER" id="PTHR48094">
    <property type="entry name" value="PROTEIN/NUCLEIC ACID DEGLYCASE DJ-1-RELATED"/>
    <property type="match status" value="1"/>
</dbReference>
<dbReference type="Proteomes" id="UP000298347">
    <property type="component" value="Unassembled WGS sequence"/>
</dbReference>
<dbReference type="SUPFAM" id="SSF52317">
    <property type="entry name" value="Class I glutamine amidotransferase-like"/>
    <property type="match status" value="1"/>
</dbReference>
<accession>A0A4Z0GNS7</accession>
<comment type="caution">
    <text evidence="2">The sequence shown here is derived from an EMBL/GenBank/DDBJ whole genome shotgun (WGS) entry which is preliminary data.</text>
</comment>
<dbReference type="InterPro" id="IPR029062">
    <property type="entry name" value="Class_I_gatase-like"/>
</dbReference>
<reference evidence="2 3" key="1">
    <citation type="journal article" date="2015" name="Int. J. Syst. Evol. Microbiol.">
        <title>Sporolactobacillus shoreae sp. nov. and Sporolactobacillus spathodeae sp. nov., two spore-forming lactic acid bacteria isolated from tree barks in Thailand.</title>
        <authorList>
            <person name="Thamacharoensuk T."/>
            <person name="Kitahara M."/>
            <person name="Ohkuma M."/>
            <person name="Thongchul N."/>
            <person name="Tanasupawat S."/>
        </authorList>
    </citation>
    <scope>NUCLEOTIDE SEQUENCE [LARGE SCALE GENOMIC DNA]</scope>
    <source>
        <strain evidence="2 3">BK92</strain>
    </source>
</reference>
<dbReference type="InterPro" id="IPR002818">
    <property type="entry name" value="DJ-1/PfpI"/>
</dbReference>
<proteinExistence type="predicted"/>
<dbReference type="AlphaFoldDB" id="A0A4Z0GNS7"/>
<dbReference type="RefSeq" id="WP_135348838.1">
    <property type="nucleotide sequence ID" value="NZ_SRJD01000012.1"/>
</dbReference>
<protein>
    <submittedName>
        <fullName evidence="2">Thiamine biosynthesis protein ThiJ</fullName>
    </submittedName>
</protein>
<name>A0A4Z0GNS7_9BACL</name>
<gene>
    <name evidence="2" type="ORF">E4665_10980</name>
</gene>
<dbReference type="InterPro" id="IPR050325">
    <property type="entry name" value="Prot/Nucl_acid_deglycase"/>
</dbReference>
<dbReference type="PANTHER" id="PTHR48094:SF12">
    <property type="entry name" value="PARKINSON DISEASE PROTEIN 7 HOMOLOG"/>
    <property type="match status" value="1"/>
</dbReference>
<evidence type="ECO:0000259" key="1">
    <source>
        <dbReference type="Pfam" id="PF01965"/>
    </source>
</evidence>
<dbReference type="Gene3D" id="3.40.50.880">
    <property type="match status" value="1"/>
</dbReference>
<evidence type="ECO:0000313" key="2">
    <source>
        <dbReference type="EMBL" id="TGA97628.1"/>
    </source>
</evidence>
<dbReference type="EMBL" id="SRJD01000012">
    <property type="protein sequence ID" value="TGA97628.1"/>
    <property type="molecule type" value="Genomic_DNA"/>
</dbReference>
<feature type="domain" description="DJ-1/PfpI" evidence="1">
    <location>
        <begin position="2"/>
        <end position="165"/>
    </location>
</feature>